<organism evidence="5 6">
    <name type="scientific">Quercus rubra</name>
    <name type="common">Northern red oak</name>
    <name type="synonym">Quercus borealis</name>
    <dbReference type="NCBI Taxonomy" id="3512"/>
    <lineage>
        <taxon>Eukaryota</taxon>
        <taxon>Viridiplantae</taxon>
        <taxon>Streptophyta</taxon>
        <taxon>Embryophyta</taxon>
        <taxon>Tracheophyta</taxon>
        <taxon>Spermatophyta</taxon>
        <taxon>Magnoliopsida</taxon>
        <taxon>eudicotyledons</taxon>
        <taxon>Gunneridae</taxon>
        <taxon>Pentapetalae</taxon>
        <taxon>rosids</taxon>
        <taxon>fabids</taxon>
        <taxon>Fagales</taxon>
        <taxon>Fagaceae</taxon>
        <taxon>Quercus</taxon>
    </lineage>
</organism>
<name>A0AAN7INM5_QUERU</name>
<dbReference type="Proteomes" id="UP001324115">
    <property type="component" value="Unassembled WGS sequence"/>
</dbReference>
<dbReference type="PANTHER" id="PTHR23335:SF30">
    <property type="entry name" value="CALMODULIN-BINDING TRANSCRIPTION ACTIVATOR 3"/>
    <property type="match status" value="1"/>
</dbReference>
<gene>
    <name evidence="5" type="ORF">RGQ29_021974</name>
</gene>
<evidence type="ECO:0000259" key="4">
    <source>
        <dbReference type="PROSITE" id="PS51437"/>
    </source>
</evidence>
<protein>
    <recommendedName>
        <fullName evidence="4">CG-1 domain-containing protein</fullName>
    </recommendedName>
</protein>
<evidence type="ECO:0000313" key="5">
    <source>
        <dbReference type="EMBL" id="KAK4584049.1"/>
    </source>
</evidence>
<dbReference type="GO" id="GO:0003712">
    <property type="term" value="F:transcription coregulator activity"/>
    <property type="evidence" value="ECO:0007669"/>
    <property type="project" value="TreeGrafter"/>
</dbReference>
<keyword evidence="6" id="KW-1185">Reference proteome</keyword>
<dbReference type="GO" id="GO:0003690">
    <property type="term" value="F:double-stranded DNA binding"/>
    <property type="evidence" value="ECO:0007669"/>
    <property type="project" value="TreeGrafter"/>
</dbReference>
<dbReference type="InterPro" id="IPR005559">
    <property type="entry name" value="CG-1_dom"/>
</dbReference>
<dbReference type="GO" id="GO:0005634">
    <property type="term" value="C:nucleus"/>
    <property type="evidence" value="ECO:0007669"/>
    <property type="project" value="UniProtKB-SubCell"/>
</dbReference>
<evidence type="ECO:0000256" key="3">
    <source>
        <dbReference type="ARBA" id="ARBA00023242"/>
    </source>
</evidence>
<evidence type="ECO:0000256" key="1">
    <source>
        <dbReference type="ARBA" id="ARBA00004123"/>
    </source>
</evidence>
<proteinExistence type="predicted"/>
<feature type="domain" description="CG-1" evidence="4">
    <location>
        <begin position="15"/>
        <end position="141"/>
    </location>
</feature>
<dbReference type="SMART" id="SM01076">
    <property type="entry name" value="CG-1"/>
    <property type="match status" value="1"/>
</dbReference>
<dbReference type="PROSITE" id="PS51437">
    <property type="entry name" value="CG_1"/>
    <property type="match status" value="1"/>
</dbReference>
<reference evidence="5 6" key="1">
    <citation type="journal article" date="2023" name="G3 (Bethesda)">
        <title>A haplotype-resolved chromosome-scale genome for Quercus rubra L. provides insights into the genetics of adaptive traits for red oak species.</title>
        <authorList>
            <person name="Kapoor B."/>
            <person name="Jenkins J."/>
            <person name="Schmutz J."/>
            <person name="Zhebentyayeva T."/>
            <person name="Kuelheim C."/>
            <person name="Coggeshall M."/>
            <person name="Heim C."/>
            <person name="Lasky J.R."/>
            <person name="Leites L."/>
            <person name="Islam-Faridi N."/>
            <person name="Romero-Severson J."/>
            <person name="DeLeo V.L."/>
            <person name="Lucas S.M."/>
            <person name="Lazic D."/>
            <person name="Gailing O."/>
            <person name="Carlson J."/>
            <person name="Staton M."/>
        </authorList>
    </citation>
    <scope>NUCLEOTIDE SEQUENCE [LARGE SCALE GENOMIC DNA]</scope>
    <source>
        <strain evidence="5">Pseudo-F2</strain>
    </source>
</reference>
<keyword evidence="2" id="KW-0804">Transcription</keyword>
<evidence type="ECO:0000256" key="2">
    <source>
        <dbReference type="ARBA" id="ARBA00023163"/>
    </source>
</evidence>
<comment type="caution">
    <text evidence="5">The sequence shown here is derived from an EMBL/GenBank/DDBJ whole genome shotgun (WGS) entry which is preliminary data.</text>
</comment>
<accession>A0AAN7INM5</accession>
<sequence>MAEGRHSGLGNPLDTNQIVTEAKKRWLRPVEICEILQNDKSFHIASEPAKMPPSGSFFLFNRKELRCFRKDGYNWTKKRDGKTVMEAHEKLKVGGSEVLNCYYAHGEENKKFQRRSYWLLQEELSHVVLVHYREVKGNGTNVSCIKETEEAFPYFQETETNVSSCFHPNNSQVTSQTIDTTGLSSAQALEHMDAESAHNHQASSGFHSSFKFQQPMVEKINAGLSDPFLPASISNDILGNGTSGNQSVPFWPSFPETQPDTNGFVLGQENLILGQHFTSNFGEGWGYGSHPQNQNLWQTSEGKWPLDQDVHAESEYGATSSFHEQDVNLVEQFNIQHSWLLQTDNQGIHPMQNNLQVQLSDADHGCKTALEGKTDYHPTE</sequence>
<dbReference type="AlphaFoldDB" id="A0AAN7INM5"/>
<comment type="subcellular location">
    <subcellularLocation>
        <location evidence="1">Nucleus</location>
    </subcellularLocation>
</comment>
<dbReference type="Pfam" id="PF03859">
    <property type="entry name" value="CG-1"/>
    <property type="match status" value="1"/>
</dbReference>
<dbReference type="GO" id="GO:0006357">
    <property type="term" value="P:regulation of transcription by RNA polymerase II"/>
    <property type="evidence" value="ECO:0007669"/>
    <property type="project" value="TreeGrafter"/>
</dbReference>
<dbReference type="EMBL" id="JAXUIC010000006">
    <property type="protein sequence ID" value="KAK4584049.1"/>
    <property type="molecule type" value="Genomic_DNA"/>
</dbReference>
<dbReference type="PANTHER" id="PTHR23335">
    <property type="entry name" value="CALMODULIN-BINDING TRANSCRIPTION ACTIVATOR CAMTA"/>
    <property type="match status" value="1"/>
</dbReference>
<evidence type="ECO:0000313" key="6">
    <source>
        <dbReference type="Proteomes" id="UP001324115"/>
    </source>
</evidence>
<keyword evidence="3" id="KW-0539">Nucleus</keyword>